<evidence type="ECO:0000256" key="1">
    <source>
        <dbReference type="SAM" id="SignalP"/>
    </source>
</evidence>
<dbReference type="VEuPathDB" id="FungiDB:I7I53_07041"/>
<evidence type="ECO:0000313" key="2">
    <source>
        <dbReference type="EMBL" id="QSS51665.1"/>
    </source>
</evidence>
<feature type="chain" id="PRO_5034950337" evidence="1">
    <location>
        <begin position="21"/>
        <end position="99"/>
    </location>
</feature>
<reference evidence="2" key="1">
    <citation type="submission" date="2021-01" db="EMBL/GenBank/DDBJ databases">
        <title>Chromosome-level genome assembly of a human fungal pathogen reveals clustering of transcriptionally co-regulated genes.</title>
        <authorList>
            <person name="Voorhies M."/>
            <person name="Cohen S."/>
            <person name="Shea T.P."/>
            <person name="Petrus S."/>
            <person name="Munoz J.F."/>
            <person name="Poplawski S."/>
            <person name="Goldman W.E."/>
            <person name="Michael T."/>
            <person name="Cuomo C.A."/>
            <person name="Sil A."/>
            <person name="Beyhan S."/>
        </authorList>
    </citation>
    <scope>NUCLEOTIDE SEQUENCE</scope>
    <source>
        <strain evidence="2">H88</strain>
    </source>
</reference>
<evidence type="ECO:0000313" key="3">
    <source>
        <dbReference type="Proteomes" id="UP000663419"/>
    </source>
</evidence>
<name>A0A8A1LFJ0_AJEC8</name>
<dbReference type="AlphaFoldDB" id="A0A8A1LFJ0"/>
<dbReference type="Proteomes" id="UP000663419">
    <property type="component" value="Chromosome 2"/>
</dbReference>
<keyword evidence="1" id="KW-0732">Signal</keyword>
<organism evidence="2 3">
    <name type="scientific">Ajellomyces capsulatus (strain H88)</name>
    <name type="common">Darling's disease fungus</name>
    <name type="synonym">Histoplasma capsulatum</name>
    <dbReference type="NCBI Taxonomy" id="544711"/>
    <lineage>
        <taxon>Eukaryota</taxon>
        <taxon>Fungi</taxon>
        <taxon>Dikarya</taxon>
        <taxon>Ascomycota</taxon>
        <taxon>Pezizomycotina</taxon>
        <taxon>Eurotiomycetes</taxon>
        <taxon>Eurotiomycetidae</taxon>
        <taxon>Onygenales</taxon>
        <taxon>Ajellomycetaceae</taxon>
        <taxon>Histoplasma</taxon>
    </lineage>
</organism>
<protein>
    <submittedName>
        <fullName evidence="2">Uncharacterized protein</fullName>
    </submittedName>
</protein>
<accession>A0A8A1LFJ0</accession>
<feature type="signal peptide" evidence="1">
    <location>
        <begin position="1"/>
        <end position="20"/>
    </location>
</feature>
<gene>
    <name evidence="2" type="ORF">I7I53_07041</name>
</gene>
<dbReference type="EMBL" id="CP069103">
    <property type="protein sequence ID" value="QSS51665.1"/>
    <property type="molecule type" value="Genomic_DNA"/>
</dbReference>
<sequence length="99" mass="11281">MLLFFIDWLLLALLLALALALLLYSICSSTSNSIINSLSSQVHYLPLNQIQILIIIEFLCHLLRLVSGVSIKEREQNRIKKELQDQDLVVQYVIISLSV</sequence>
<proteinExistence type="predicted"/>